<keyword evidence="2 4" id="KW-0479">Metal-binding</keyword>
<dbReference type="InterPro" id="IPR000688">
    <property type="entry name" value="HypA/HybF"/>
</dbReference>
<dbReference type="PIRSF" id="PIRSF004761">
    <property type="entry name" value="Hydrgn_mat_HypA"/>
    <property type="match status" value="1"/>
</dbReference>
<dbReference type="EMBL" id="FQVH01000005">
    <property type="protein sequence ID" value="SHE76182.1"/>
    <property type="molecule type" value="Genomic_DNA"/>
</dbReference>
<keyword evidence="1 4" id="KW-0533">Nickel</keyword>
<evidence type="ECO:0000256" key="4">
    <source>
        <dbReference type="HAMAP-Rule" id="MF_00213"/>
    </source>
</evidence>
<dbReference type="RefSeq" id="WP_073341880.1">
    <property type="nucleotide sequence ID" value="NZ_FQVH01000005.1"/>
</dbReference>
<comment type="similarity">
    <text evidence="4">Belongs to the HypA/HybF family.</text>
</comment>
<feature type="binding site" evidence="4">
    <location>
        <position position="92"/>
    </location>
    <ligand>
        <name>Zn(2+)</name>
        <dbReference type="ChEBI" id="CHEBI:29105"/>
    </ligand>
</feature>
<dbReference type="GO" id="GO:0016151">
    <property type="term" value="F:nickel cation binding"/>
    <property type="evidence" value="ECO:0007669"/>
    <property type="project" value="UniProtKB-UniRule"/>
</dbReference>
<dbReference type="AlphaFoldDB" id="A0A1M4W5E1"/>
<reference evidence="5 6" key="1">
    <citation type="submission" date="2016-11" db="EMBL/GenBank/DDBJ databases">
        <authorList>
            <person name="Jaros S."/>
            <person name="Januszkiewicz K."/>
            <person name="Wedrychowicz H."/>
        </authorList>
    </citation>
    <scope>NUCLEOTIDE SEQUENCE [LARGE SCALE GENOMIC DNA]</scope>
    <source>
        <strain evidence="5 6">DSM 17918</strain>
    </source>
</reference>
<keyword evidence="3 4" id="KW-0862">Zinc</keyword>
<dbReference type="Gene3D" id="3.30.2320.80">
    <property type="match status" value="1"/>
</dbReference>
<dbReference type="GO" id="GO:0008270">
    <property type="term" value="F:zinc ion binding"/>
    <property type="evidence" value="ECO:0007669"/>
    <property type="project" value="UniProtKB-UniRule"/>
</dbReference>
<comment type="function">
    <text evidence="4">Involved in the maturation of [NiFe] hydrogenases. Required for nickel insertion into the metal center of the hydrogenase.</text>
</comment>
<feature type="binding site" evidence="4">
    <location>
        <position position="2"/>
    </location>
    <ligand>
        <name>Ni(2+)</name>
        <dbReference type="ChEBI" id="CHEBI:49786"/>
    </ligand>
</feature>
<evidence type="ECO:0000313" key="5">
    <source>
        <dbReference type="EMBL" id="SHE76182.1"/>
    </source>
</evidence>
<dbReference type="Pfam" id="PF01155">
    <property type="entry name" value="HypA"/>
    <property type="match status" value="1"/>
</dbReference>
<feature type="binding site" evidence="4">
    <location>
        <position position="76"/>
    </location>
    <ligand>
        <name>Zn(2+)</name>
        <dbReference type="ChEBI" id="CHEBI:29105"/>
    </ligand>
</feature>
<proteinExistence type="inferred from homology"/>
<evidence type="ECO:0000256" key="2">
    <source>
        <dbReference type="ARBA" id="ARBA00022723"/>
    </source>
</evidence>
<organism evidence="5 6">
    <name type="scientific">Caldanaerobius fijiensis DSM 17918</name>
    <dbReference type="NCBI Taxonomy" id="1121256"/>
    <lineage>
        <taxon>Bacteria</taxon>
        <taxon>Bacillati</taxon>
        <taxon>Bacillota</taxon>
        <taxon>Clostridia</taxon>
        <taxon>Thermoanaerobacterales</taxon>
        <taxon>Thermoanaerobacteraceae</taxon>
        <taxon>Caldanaerobius</taxon>
    </lineage>
</organism>
<name>A0A1M4W5E1_9THEO</name>
<sequence length="124" mass="13447">MHELSVTQALVDMAVSEAAKAGATSIDKINIVVGELTGIVGESVQFYFELISAGTLAEGAQLSFRYVPAEFHCDKCGYNYNRNGFSFRCPKCGNAGVITKRGNELYIENIEVSFDGDKGSKKHT</sequence>
<accession>A0A1M4W5E1</accession>
<dbReference type="PANTHER" id="PTHR34535:SF3">
    <property type="entry name" value="HYDROGENASE MATURATION FACTOR HYPA"/>
    <property type="match status" value="1"/>
</dbReference>
<dbReference type="NCBIfam" id="TIGR00100">
    <property type="entry name" value="hypA"/>
    <property type="match status" value="1"/>
</dbReference>
<evidence type="ECO:0000313" key="6">
    <source>
        <dbReference type="Proteomes" id="UP000184088"/>
    </source>
</evidence>
<dbReference type="PANTHER" id="PTHR34535">
    <property type="entry name" value="HYDROGENASE MATURATION FACTOR HYPA"/>
    <property type="match status" value="1"/>
</dbReference>
<dbReference type="HAMAP" id="MF_00213">
    <property type="entry name" value="HypA_HybF"/>
    <property type="match status" value="1"/>
</dbReference>
<dbReference type="STRING" id="1121256.SAMN02746089_00755"/>
<gene>
    <name evidence="4" type="primary">hypA</name>
    <name evidence="5" type="ORF">SAMN02746089_00755</name>
</gene>
<evidence type="ECO:0000256" key="1">
    <source>
        <dbReference type="ARBA" id="ARBA00022596"/>
    </source>
</evidence>
<protein>
    <recommendedName>
        <fullName evidence="4">Hydrogenase maturation factor HypA</fullName>
    </recommendedName>
</protein>
<dbReference type="Proteomes" id="UP000184088">
    <property type="component" value="Unassembled WGS sequence"/>
</dbReference>
<feature type="binding site" evidence="4">
    <location>
        <position position="89"/>
    </location>
    <ligand>
        <name>Zn(2+)</name>
        <dbReference type="ChEBI" id="CHEBI:29105"/>
    </ligand>
</feature>
<feature type="binding site" evidence="4">
    <location>
        <position position="73"/>
    </location>
    <ligand>
        <name>Zn(2+)</name>
        <dbReference type="ChEBI" id="CHEBI:29105"/>
    </ligand>
</feature>
<dbReference type="GO" id="GO:0051604">
    <property type="term" value="P:protein maturation"/>
    <property type="evidence" value="ECO:0007669"/>
    <property type="project" value="InterPro"/>
</dbReference>
<evidence type="ECO:0000256" key="3">
    <source>
        <dbReference type="ARBA" id="ARBA00022833"/>
    </source>
</evidence>
<keyword evidence="6" id="KW-1185">Reference proteome</keyword>
<dbReference type="OrthoDB" id="9800361at2"/>